<name>A0A2P2IJR1_RHIMU</name>
<dbReference type="EMBL" id="GGEC01000948">
    <property type="protein sequence ID" value="MBW81431.1"/>
    <property type="molecule type" value="Transcribed_RNA"/>
</dbReference>
<dbReference type="AlphaFoldDB" id="A0A2P2IJR1"/>
<accession>A0A2P2IJR1</accession>
<organism evidence="1">
    <name type="scientific">Rhizophora mucronata</name>
    <name type="common">Asiatic mangrove</name>
    <dbReference type="NCBI Taxonomy" id="61149"/>
    <lineage>
        <taxon>Eukaryota</taxon>
        <taxon>Viridiplantae</taxon>
        <taxon>Streptophyta</taxon>
        <taxon>Embryophyta</taxon>
        <taxon>Tracheophyta</taxon>
        <taxon>Spermatophyta</taxon>
        <taxon>Magnoliopsida</taxon>
        <taxon>eudicotyledons</taxon>
        <taxon>Gunneridae</taxon>
        <taxon>Pentapetalae</taxon>
        <taxon>rosids</taxon>
        <taxon>fabids</taxon>
        <taxon>Malpighiales</taxon>
        <taxon>Rhizophoraceae</taxon>
        <taxon>Rhizophora</taxon>
    </lineage>
</organism>
<proteinExistence type="predicted"/>
<evidence type="ECO:0000313" key="1">
    <source>
        <dbReference type="EMBL" id="MBW81431.1"/>
    </source>
</evidence>
<sequence>MLSSMVFVDAPDVLAWANKKQDVGIPIMNLFSGFLNFNVSPWANTSNFQSIASPSEHLFDSETHRTMNF</sequence>
<protein>
    <submittedName>
        <fullName evidence="1">Uncharacterized protein LOC105636258</fullName>
    </submittedName>
</protein>
<reference evidence="1" key="1">
    <citation type="submission" date="2018-02" db="EMBL/GenBank/DDBJ databases">
        <title>Rhizophora mucronata_Transcriptome.</title>
        <authorList>
            <person name="Meera S.P."/>
            <person name="Sreeshan A."/>
            <person name="Augustine A."/>
        </authorList>
    </citation>
    <scope>NUCLEOTIDE SEQUENCE</scope>
    <source>
        <tissue evidence="1">Leaf</tissue>
    </source>
</reference>